<dbReference type="Pfam" id="PF22691">
    <property type="entry name" value="Thiolase_C_1"/>
    <property type="match status" value="1"/>
</dbReference>
<dbReference type="GO" id="GO:0003988">
    <property type="term" value="F:acetyl-CoA C-acyltransferase activity"/>
    <property type="evidence" value="ECO:0007669"/>
    <property type="project" value="UniProtKB-EC"/>
</dbReference>
<dbReference type="SUPFAM" id="SSF53901">
    <property type="entry name" value="Thiolase-like"/>
    <property type="match status" value="2"/>
</dbReference>
<organism evidence="2">
    <name type="scientific">plant metagenome</name>
    <dbReference type="NCBI Taxonomy" id="1297885"/>
    <lineage>
        <taxon>unclassified sequences</taxon>
        <taxon>metagenomes</taxon>
        <taxon>organismal metagenomes</taxon>
    </lineage>
</organism>
<dbReference type="InterPro" id="IPR016039">
    <property type="entry name" value="Thiolase-like"/>
</dbReference>
<evidence type="ECO:0000313" key="3">
    <source>
        <dbReference type="EMBL" id="VFR48177.1"/>
    </source>
</evidence>
<dbReference type="EC" id="2.3.1.16" evidence="2"/>
<protein>
    <submittedName>
        <fullName evidence="2">3-ketoacyl-CoA thiolase</fullName>
        <ecNumber evidence="2">2.3.1.16</ecNumber>
    </submittedName>
</protein>
<evidence type="ECO:0000313" key="2">
    <source>
        <dbReference type="EMBL" id="VFR45333.1"/>
    </source>
</evidence>
<dbReference type="EMBL" id="CAADIE010000026">
    <property type="protein sequence ID" value="VFR45333.1"/>
    <property type="molecule type" value="Genomic_DNA"/>
</dbReference>
<dbReference type="AlphaFoldDB" id="A0A484R514"/>
<proteinExistence type="predicted"/>
<dbReference type="CDD" id="cd00829">
    <property type="entry name" value="SCP-x_thiolase"/>
    <property type="match status" value="1"/>
</dbReference>
<dbReference type="PANTHER" id="PTHR42870:SF1">
    <property type="entry name" value="NON-SPECIFIC LIPID-TRANSFER PROTEIN-LIKE 2"/>
    <property type="match status" value="1"/>
</dbReference>
<dbReference type="InterPro" id="IPR055140">
    <property type="entry name" value="Thiolase_C_2"/>
</dbReference>
<gene>
    <name evidence="2" type="ORF">BER1_4361</name>
    <name evidence="3" type="ORF">BER2_4335</name>
</gene>
<dbReference type="EMBL" id="CAADIH010000027">
    <property type="protein sequence ID" value="VFR48177.1"/>
    <property type="molecule type" value="Genomic_DNA"/>
</dbReference>
<sequence length="381" mass="41602">MIEVAIVGSAVVPNAIYAQPDDDLLMRCVVNAARDGAVRKEEIGALISMTPRAHTYQQYQTQHISSRLGLKVQTLCEFELSALGMCNALSHAAHLIEDRNIPAVAIMGCSRESTVPTSEFFGNRTARTSDASFIGPFGMTPMSWNALGARQMLADGEATEADFADVSVRLRRQAIDNPFAYFRKAVTREEVLASRMVSSPTRLLMVCPRTDGAGCVIVARKDIADRQPEKAIVHKVQGMAHDGDNIIPERAGRSMWAIPAATAAITDAFERSGLGHSDIDVIEPWIPFSSLEIMVMRAMGFPRDYGQTHCVSPSGGPIARGYPLLATGFYNWHEIVQQLRGHAGPRQKDGARFAMAVSETGNYNECVVDIFARYDGGLGRR</sequence>
<accession>A0A484R514</accession>
<name>A0A484R514_9ZZZZ</name>
<feature type="domain" description="Thiolase C-terminal" evidence="1">
    <location>
        <begin position="256"/>
        <end position="372"/>
    </location>
</feature>
<dbReference type="Gene3D" id="3.40.47.10">
    <property type="match status" value="1"/>
</dbReference>
<keyword evidence="2" id="KW-0808">Transferase</keyword>
<evidence type="ECO:0000259" key="1">
    <source>
        <dbReference type="Pfam" id="PF22691"/>
    </source>
</evidence>
<reference evidence="2" key="1">
    <citation type="submission" date="2019-03" db="EMBL/GenBank/DDBJ databases">
        <authorList>
            <person name="Danneels B."/>
        </authorList>
    </citation>
    <scope>NUCLEOTIDE SEQUENCE</scope>
</reference>
<dbReference type="PANTHER" id="PTHR42870">
    <property type="entry name" value="ACETYL-COA C-ACETYLTRANSFERASE"/>
    <property type="match status" value="1"/>
</dbReference>
<keyword evidence="2" id="KW-0012">Acyltransferase</keyword>